<gene>
    <name evidence="2" type="ORF">SAMN05421786_11396</name>
</gene>
<evidence type="ECO:0008006" key="4">
    <source>
        <dbReference type="Google" id="ProtNLM"/>
    </source>
</evidence>
<reference evidence="3" key="1">
    <citation type="submission" date="2017-01" db="EMBL/GenBank/DDBJ databases">
        <authorList>
            <person name="Varghese N."/>
            <person name="Submissions S."/>
        </authorList>
    </citation>
    <scope>NUCLEOTIDE SEQUENCE [LARGE SCALE GENOMIC DNA]</scope>
    <source>
        <strain evidence="3">DSM 18017</strain>
    </source>
</reference>
<keyword evidence="1" id="KW-0812">Transmembrane</keyword>
<dbReference type="STRING" id="373668.SAMN05421786_11396"/>
<protein>
    <recommendedName>
        <fullName evidence="4">DUF3592 domain-containing protein</fullName>
    </recommendedName>
</protein>
<evidence type="ECO:0000256" key="1">
    <source>
        <dbReference type="SAM" id="Phobius"/>
    </source>
</evidence>
<accession>A0A1N7QPE1</accession>
<feature type="transmembrane region" description="Helical" evidence="1">
    <location>
        <begin position="12"/>
        <end position="36"/>
    </location>
</feature>
<keyword evidence="1" id="KW-1133">Transmembrane helix</keyword>
<proteinExistence type="predicted"/>
<dbReference type="OrthoDB" id="1162111at2"/>
<name>A0A1N7QPE1_9FLAO</name>
<evidence type="ECO:0000313" key="3">
    <source>
        <dbReference type="Proteomes" id="UP000186744"/>
    </source>
</evidence>
<dbReference type="Proteomes" id="UP000186744">
    <property type="component" value="Unassembled WGS sequence"/>
</dbReference>
<keyword evidence="3" id="KW-1185">Reference proteome</keyword>
<sequence length="167" mass="19313">MKKFTPPKQEDGCLIVSFSLLFTLLLLGMGVGGAYYSLDKFQKHINLVSNGIKTDGLITSYEEHWSKDDDGGYRKMYSPVISYYDSSNKSHTLYSDYSSSTRAWFRDVTVYFDKEDPSKAIRGGFWHLWFWPFVIFCLSMIPMAIGLFVLKYYVDLLFKKNNNNGII</sequence>
<dbReference type="AlphaFoldDB" id="A0A1N7QPE1"/>
<dbReference type="EMBL" id="FTOL01000013">
    <property type="protein sequence ID" value="SIT24634.1"/>
    <property type="molecule type" value="Genomic_DNA"/>
</dbReference>
<dbReference type="RefSeq" id="WP_076554002.1">
    <property type="nucleotide sequence ID" value="NZ_FTOL01000013.1"/>
</dbReference>
<feature type="transmembrane region" description="Helical" evidence="1">
    <location>
        <begin position="128"/>
        <end position="150"/>
    </location>
</feature>
<organism evidence="2 3">
    <name type="scientific">Chryseobacterium ureilyticum</name>
    <dbReference type="NCBI Taxonomy" id="373668"/>
    <lineage>
        <taxon>Bacteria</taxon>
        <taxon>Pseudomonadati</taxon>
        <taxon>Bacteroidota</taxon>
        <taxon>Flavobacteriia</taxon>
        <taxon>Flavobacteriales</taxon>
        <taxon>Weeksellaceae</taxon>
        <taxon>Chryseobacterium group</taxon>
        <taxon>Chryseobacterium</taxon>
    </lineage>
</organism>
<evidence type="ECO:0000313" key="2">
    <source>
        <dbReference type="EMBL" id="SIT24634.1"/>
    </source>
</evidence>
<keyword evidence="1" id="KW-0472">Membrane</keyword>